<evidence type="ECO:0000256" key="2">
    <source>
        <dbReference type="ARBA" id="ARBA00023002"/>
    </source>
</evidence>
<protein>
    <submittedName>
        <fullName evidence="4">SDR family oxidoreductase</fullName>
    </submittedName>
</protein>
<name>A0ABX0YXM3_STRTL</name>
<dbReference type="PANTHER" id="PTHR44169">
    <property type="entry name" value="NADPH-DEPENDENT 1-ACYLDIHYDROXYACETONE PHOSPHATE REDUCTASE"/>
    <property type="match status" value="1"/>
</dbReference>
<dbReference type="Gene3D" id="3.40.50.720">
    <property type="entry name" value="NAD(P)-binding Rossmann-like Domain"/>
    <property type="match status" value="1"/>
</dbReference>
<gene>
    <name evidence="4" type="ORF">HCJ95_24595</name>
</gene>
<keyword evidence="2" id="KW-0560">Oxidoreductase</keyword>
<dbReference type="Proteomes" id="UP000635996">
    <property type="component" value="Unassembled WGS sequence"/>
</dbReference>
<dbReference type="EMBL" id="JAATEL010000040">
    <property type="protein sequence ID" value="NJP17366.1"/>
    <property type="molecule type" value="Genomic_DNA"/>
</dbReference>
<evidence type="ECO:0000256" key="3">
    <source>
        <dbReference type="RuleBase" id="RU000363"/>
    </source>
</evidence>
<dbReference type="PANTHER" id="PTHR44169:SF6">
    <property type="entry name" value="NADPH-DEPENDENT 1-ACYLDIHYDROXYACETONE PHOSPHATE REDUCTASE"/>
    <property type="match status" value="1"/>
</dbReference>
<dbReference type="PRINTS" id="PR00081">
    <property type="entry name" value="GDHRDH"/>
</dbReference>
<keyword evidence="5" id="KW-1185">Reference proteome</keyword>
<dbReference type="InterPro" id="IPR020904">
    <property type="entry name" value="Sc_DH/Rdtase_CS"/>
</dbReference>
<evidence type="ECO:0000256" key="1">
    <source>
        <dbReference type="ARBA" id="ARBA00006484"/>
    </source>
</evidence>
<reference evidence="4 5" key="1">
    <citation type="submission" date="2020-03" db="EMBL/GenBank/DDBJ databases">
        <title>WGS of actinomycetes isolated from Thailand.</title>
        <authorList>
            <person name="Thawai C."/>
        </authorList>
    </citation>
    <scope>NUCLEOTIDE SEQUENCE [LARGE SCALE GENOMIC DNA]</scope>
    <source>
        <strain evidence="4 5">NBRC 13905</strain>
    </source>
</reference>
<dbReference type="PRINTS" id="PR00080">
    <property type="entry name" value="SDRFAMILY"/>
</dbReference>
<dbReference type="Pfam" id="PF00106">
    <property type="entry name" value="adh_short"/>
    <property type="match status" value="1"/>
</dbReference>
<organism evidence="4 5">
    <name type="scientific">Streptomyces thermoviolaceus subsp. thermoviolaceus</name>
    <dbReference type="NCBI Taxonomy" id="66860"/>
    <lineage>
        <taxon>Bacteria</taxon>
        <taxon>Bacillati</taxon>
        <taxon>Actinomycetota</taxon>
        <taxon>Actinomycetes</taxon>
        <taxon>Kitasatosporales</taxon>
        <taxon>Streptomycetaceae</taxon>
        <taxon>Streptomyces</taxon>
    </lineage>
</organism>
<sequence length="236" mass="24664">MNINGSVALVTGANRGLGDRFVRALLQAGARKVYAAARDPRRIRVRAEGVVPIALDITDPAAVRSAAEQAPDVTLLVNNAGSFSGGPVLDGDLDAFRTDFETHVLGTLAVSRAFAPVLARNGGGAILNVLSVLSWLTLPHAAAYCAAKSAAWSVTNALRLRLADQGTQVSALHVGYMDTDMTAELDQPKSDPADIARIALEGLDQGLYEIVADAGSRRVLGDLSAGVEALYPQLAH</sequence>
<evidence type="ECO:0000313" key="4">
    <source>
        <dbReference type="EMBL" id="NJP17366.1"/>
    </source>
</evidence>
<dbReference type="RefSeq" id="WP_125497314.1">
    <property type="nucleotide sequence ID" value="NZ_BMVZ01000001.1"/>
</dbReference>
<proteinExistence type="inferred from homology"/>
<dbReference type="NCBIfam" id="NF006119">
    <property type="entry name" value="PRK08264.1-5"/>
    <property type="match status" value="1"/>
</dbReference>
<dbReference type="SUPFAM" id="SSF51735">
    <property type="entry name" value="NAD(P)-binding Rossmann-fold domains"/>
    <property type="match status" value="1"/>
</dbReference>
<evidence type="ECO:0000313" key="5">
    <source>
        <dbReference type="Proteomes" id="UP000635996"/>
    </source>
</evidence>
<dbReference type="PROSITE" id="PS00061">
    <property type="entry name" value="ADH_SHORT"/>
    <property type="match status" value="1"/>
</dbReference>
<comment type="similarity">
    <text evidence="1 3">Belongs to the short-chain dehydrogenases/reductases (SDR) family.</text>
</comment>
<dbReference type="InterPro" id="IPR036291">
    <property type="entry name" value="NAD(P)-bd_dom_sf"/>
</dbReference>
<accession>A0ABX0YXM3</accession>
<dbReference type="InterPro" id="IPR002347">
    <property type="entry name" value="SDR_fam"/>
</dbReference>
<comment type="caution">
    <text evidence="4">The sequence shown here is derived from an EMBL/GenBank/DDBJ whole genome shotgun (WGS) entry which is preliminary data.</text>
</comment>